<organism evidence="2">
    <name type="scientific">Candidatus Heimdallarchaeum endolithica</name>
    <dbReference type="NCBI Taxonomy" id="2876572"/>
    <lineage>
        <taxon>Archaea</taxon>
        <taxon>Promethearchaeati</taxon>
        <taxon>Candidatus Heimdallarchaeota</taxon>
        <taxon>Candidatus Heimdallarchaeia (ex Rinke et al. 2021) (nom. nud.)</taxon>
        <taxon>Candidatus Heimdallarchaeales</taxon>
        <taxon>Candidatus Heimdallarchaeaceae</taxon>
        <taxon>Candidatus Heimdallarchaeum</taxon>
    </lineage>
</organism>
<dbReference type="Proteomes" id="UP001200513">
    <property type="component" value="Chromosome"/>
</dbReference>
<reference evidence="2" key="1">
    <citation type="journal article" date="2022" name="Nat. Microbiol.">
        <title>Unique mobile elements and scalable gene flow at the prokaryote-eukaryote boundary revealed by circularized Asgard archaea genomes.</title>
        <authorList>
            <person name="Wu F."/>
            <person name="Speth D.R."/>
            <person name="Philosof A."/>
            <person name="Cremiere A."/>
            <person name="Narayanan A."/>
            <person name="Barco R.A."/>
            <person name="Connon S.A."/>
            <person name="Amend J.P."/>
            <person name="Antoshechkin I.A."/>
            <person name="Orphan V.J."/>
        </authorList>
    </citation>
    <scope>NUCLEOTIDE SEQUENCE</scope>
    <source>
        <strain evidence="2">PR6</strain>
    </source>
</reference>
<gene>
    <name evidence="2" type="ORF">K9W46_04425</name>
</gene>
<feature type="compositionally biased region" description="Low complexity" evidence="1">
    <location>
        <begin position="1"/>
        <end position="18"/>
    </location>
</feature>
<dbReference type="EMBL" id="CP084167">
    <property type="protein sequence ID" value="UJG44430.1"/>
    <property type="molecule type" value="Genomic_DNA"/>
</dbReference>
<proteinExistence type="predicted"/>
<dbReference type="AlphaFoldDB" id="A0A9Y1BSV6"/>
<accession>A0A9Y1BSV6</accession>
<name>A0A9Y1BSV6_9ARCH</name>
<sequence length="147" mass="17683">MDETTNSNSTWETSENITPLRNLKSRSKEPIPGIHTILQEIEIKQKQSEQVIEKQKILRFKKPKSESDKIQSLTIFIEKAIEKKKESIKDMYDFKIEFDEYNGLFIVSYYFDRDLTLEDERKIAELEVLILEKIDIFRIDFQRIYKR</sequence>
<feature type="region of interest" description="Disordered" evidence="1">
    <location>
        <begin position="1"/>
        <end position="28"/>
    </location>
</feature>
<evidence type="ECO:0000256" key="1">
    <source>
        <dbReference type="SAM" id="MobiDB-lite"/>
    </source>
</evidence>
<protein>
    <submittedName>
        <fullName evidence="2">Uncharacterized protein</fullName>
    </submittedName>
</protein>
<evidence type="ECO:0000313" key="2">
    <source>
        <dbReference type="EMBL" id="UJG44430.1"/>
    </source>
</evidence>